<name>A0A0F5JT19_9BURK</name>
<proteinExistence type="predicted"/>
<dbReference type="GO" id="GO:0003677">
    <property type="term" value="F:DNA binding"/>
    <property type="evidence" value="ECO:0007669"/>
    <property type="project" value="InterPro"/>
</dbReference>
<sequence length="163" mass="18822">MKYSEERKEAILKKLLAPHNRSVVEVSREEGISEATIYNWRKAARDRGRLLPANATDSEGWSSRDKFNAVLECAALSEVELAEYCRRRGLYPEQLRRWRESCEGANARSEQSSRQDSEALKSERKRNKELERELRRKDAALAETAALLTLRKKARAIWGGEEE</sequence>
<dbReference type="Proteomes" id="UP000033618">
    <property type="component" value="Unassembled WGS sequence"/>
</dbReference>
<dbReference type="EMBL" id="LAQU01000218">
    <property type="protein sequence ID" value="KKB60775.1"/>
    <property type="molecule type" value="Genomic_DNA"/>
</dbReference>
<accession>A0A0F5JT19</accession>
<dbReference type="RefSeq" id="WP_046154677.1">
    <property type="nucleotide sequence ID" value="NZ_LAQU01000218.1"/>
</dbReference>
<keyword evidence="3" id="KW-1185">Reference proteome</keyword>
<reference evidence="2 3" key="1">
    <citation type="submission" date="2015-03" db="EMBL/GenBank/DDBJ databases">
        <title>Draft Genome Sequence of Burkholderia andropogonis type strain ICMP2807, isolated from Sorghum bicolor.</title>
        <authorList>
            <person name="Lopes-Santos L."/>
            <person name="Castro D.B."/>
            <person name="Ottoboni L.M."/>
            <person name="Park D."/>
            <person name="Weirc B.S."/>
            <person name="Destefano S.A."/>
        </authorList>
    </citation>
    <scope>NUCLEOTIDE SEQUENCE [LARGE SCALE GENOMIC DNA]</scope>
    <source>
        <strain evidence="2 3">ICMP2807</strain>
    </source>
</reference>
<comment type="caution">
    <text evidence="2">The sequence shown here is derived from an EMBL/GenBank/DDBJ whole genome shotgun (WGS) entry which is preliminary data.</text>
</comment>
<dbReference type="PATRIC" id="fig|28092.6.peg.6456"/>
<dbReference type="GO" id="GO:0004803">
    <property type="term" value="F:transposase activity"/>
    <property type="evidence" value="ECO:0007669"/>
    <property type="project" value="InterPro"/>
</dbReference>
<dbReference type="InterPro" id="IPR002514">
    <property type="entry name" value="Transposase_8"/>
</dbReference>
<feature type="region of interest" description="Disordered" evidence="1">
    <location>
        <begin position="102"/>
        <end position="133"/>
    </location>
</feature>
<dbReference type="GO" id="GO:0006313">
    <property type="term" value="P:DNA transposition"/>
    <property type="evidence" value="ECO:0007669"/>
    <property type="project" value="InterPro"/>
</dbReference>
<dbReference type="AlphaFoldDB" id="A0A0F5JT19"/>
<evidence type="ECO:0000256" key="1">
    <source>
        <dbReference type="SAM" id="MobiDB-lite"/>
    </source>
</evidence>
<dbReference type="SUPFAM" id="SSF46689">
    <property type="entry name" value="Homeodomain-like"/>
    <property type="match status" value="1"/>
</dbReference>
<evidence type="ECO:0000313" key="2">
    <source>
        <dbReference type="EMBL" id="KKB60775.1"/>
    </source>
</evidence>
<protein>
    <submittedName>
        <fullName evidence="2">Transposase</fullName>
    </submittedName>
</protein>
<gene>
    <name evidence="2" type="ORF">WM40_27250</name>
</gene>
<dbReference type="Pfam" id="PF01527">
    <property type="entry name" value="HTH_Tnp_1"/>
    <property type="match status" value="2"/>
</dbReference>
<feature type="compositionally biased region" description="Basic and acidic residues" evidence="1">
    <location>
        <begin position="111"/>
        <end position="133"/>
    </location>
</feature>
<dbReference type="InterPro" id="IPR009057">
    <property type="entry name" value="Homeodomain-like_sf"/>
</dbReference>
<evidence type="ECO:0000313" key="3">
    <source>
        <dbReference type="Proteomes" id="UP000033618"/>
    </source>
</evidence>
<organism evidence="2 3">
    <name type="scientific">Robbsia andropogonis</name>
    <dbReference type="NCBI Taxonomy" id="28092"/>
    <lineage>
        <taxon>Bacteria</taxon>
        <taxon>Pseudomonadati</taxon>
        <taxon>Pseudomonadota</taxon>
        <taxon>Betaproteobacteria</taxon>
        <taxon>Burkholderiales</taxon>
        <taxon>Burkholderiaceae</taxon>
        <taxon>Robbsia</taxon>
    </lineage>
</organism>
<dbReference type="STRING" id="28092.WM40_27250"/>